<evidence type="ECO:0000256" key="2">
    <source>
        <dbReference type="SAM" id="SignalP"/>
    </source>
</evidence>
<dbReference type="AlphaFoldDB" id="A0A927C0D1"/>
<evidence type="ECO:0000313" key="5">
    <source>
        <dbReference type="Proteomes" id="UP000610558"/>
    </source>
</evidence>
<dbReference type="PROSITE" id="PS51257">
    <property type="entry name" value="PROKAR_LIPOPROTEIN"/>
    <property type="match status" value="1"/>
</dbReference>
<feature type="signal peptide" evidence="2">
    <location>
        <begin position="1"/>
        <end position="32"/>
    </location>
</feature>
<evidence type="ECO:0000256" key="1">
    <source>
        <dbReference type="ARBA" id="ARBA00022801"/>
    </source>
</evidence>
<dbReference type="InterPro" id="IPR050300">
    <property type="entry name" value="GDXG_lipolytic_enzyme"/>
</dbReference>
<reference evidence="4" key="1">
    <citation type="submission" date="2020-09" db="EMBL/GenBank/DDBJ databases">
        <authorList>
            <person name="Yoon J.-W."/>
        </authorList>
    </citation>
    <scope>NUCLEOTIDE SEQUENCE</scope>
    <source>
        <strain evidence="4">KMU-158</strain>
    </source>
</reference>
<feature type="domain" description="BD-FAE-like" evidence="3">
    <location>
        <begin position="55"/>
        <end position="163"/>
    </location>
</feature>
<proteinExistence type="predicted"/>
<comment type="caution">
    <text evidence="4">The sequence shown here is derived from an EMBL/GenBank/DDBJ whole genome shotgun (WGS) entry which is preliminary data.</text>
</comment>
<accession>A0A927C0D1</accession>
<dbReference type="Pfam" id="PF20434">
    <property type="entry name" value="BD-FAE"/>
    <property type="match status" value="1"/>
</dbReference>
<dbReference type="GO" id="GO:0016787">
    <property type="term" value="F:hydrolase activity"/>
    <property type="evidence" value="ECO:0007669"/>
    <property type="project" value="UniProtKB-KW"/>
</dbReference>
<keyword evidence="2" id="KW-0732">Signal</keyword>
<organism evidence="4 5">
    <name type="scientific">Spongiibacter pelagi</name>
    <dbReference type="NCBI Taxonomy" id="2760804"/>
    <lineage>
        <taxon>Bacteria</taxon>
        <taxon>Pseudomonadati</taxon>
        <taxon>Pseudomonadota</taxon>
        <taxon>Gammaproteobacteria</taxon>
        <taxon>Cellvibrionales</taxon>
        <taxon>Spongiibacteraceae</taxon>
        <taxon>Spongiibacter</taxon>
    </lineage>
</organism>
<dbReference type="InterPro" id="IPR029058">
    <property type="entry name" value="AB_hydrolase_fold"/>
</dbReference>
<evidence type="ECO:0000259" key="3">
    <source>
        <dbReference type="Pfam" id="PF20434"/>
    </source>
</evidence>
<name>A0A927C0D1_9GAMM</name>
<sequence>MRLLIRTNLLQTLKSLGLGLCLIFTAASCAMAERLPDGIIKLADISYGTDKRQAIDVYRPKNASNAPIIVMVHGGAWRIGDKDNRTVVNNKLARWGSRDFVFISVNYRLLPDADPLMQAGDVAMALAYIQSHAAQWGGDPSKLVLMGHSAGAHLVSLLAVSPDRVMQRGGHNWLATISLDTAAFDIVKVMENPHPRFYDRAFGSDPSYWRSASPLHQLKDNSQINQLRPMMIVCSTEREDKPCDGAEVFASELQNRSVMNTVLPLAMSHREINADLGKNEAYTKSVEDFMAQLDKTISKLLQ</sequence>
<dbReference type="PANTHER" id="PTHR48081">
    <property type="entry name" value="AB HYDROLASE SUPERFAMILY PROTEIN C4A8.06C"/>
    <property type="match status" value="1"/>
</dbReference>
<feature type="chain" id="PRO_5036781947" evidence="2">
    <location>
        <begin position="33"/>
        <end position="302"/>
    </location>
</feature>
<keyword evidence="5" id="KW-1185">Reference proteome</keyword>
<dbReference type="SUPFAM" id="SSF53474">
    <property type="entry name" value="alpha/beta-Hydrolases"/>
    <property type="match status" value="1"/>
</dbReference>
<dbReference type="Gene3D" id="3.40.50.1820">
    <property type="entry name" value="alpha/beta hydrolase"/>
    <property type="match status" value="1"/>
</dbReference>
<dbReference type="InterPro" id="IPR049492">
    <property type="entry name" value="BD-FAE-like_dom"/>
</dbReference>
<dbReference type="EMBL" id="JACXLD010000001">
    <property type="protein sequence ID" value="MBD2857707.1"/>
    <property type="molecule type" value="Genomic_DNA"/>
</dbReference>
<dbReference type="RefSeq" id="WP_190761929.1">
    <property type="nucleotide sequence ID" value="NZ_JACXLD010000001.1"/>
</dbReference>
<gene>
    <name evidence="4" type="ORF">IB286_01720</name>
</gene>
<protein>
    <submittedName>
        <fullName evidence="4">Alpha/beta hydrolase</fullName>
    </submittedName>
</protein>
<dbReference type="Proteomes" id="UP000610558">
    <property type="component" value="Unassembled WGS sequence"/>
</dbReference>
<keyword evidence="1 4" id="KW-0378">Hydrolase</keyword>
<evidence type="ECO:0000313" key="4">
    <source>
        <dbReference type="EMBL" id="MBD2857707.1"/>
    </source>
</evidence>
<dbReference type="PANTHER" id="PTHR48081:SF33">
    <property type="entry name" value="KYNURENINE FORMAMIDASE"/>
    <property type="match status" value="1"/>
</dbReference>